<dbReference type="Proteomes" id="UP001499987">
    <property type="component" value="Unassembled WGS sequence"/>
</dbReference>
<evidence type="ECO:0000259" key="1">
    <source>
        <dbReference type="Pfam" id="PF04126"/>
    </source>
</evidence>
<dbReference type="Pfam" id="PF04126">
    <property type="entry name" value="Cyclophil_like"/>
    <property type="match status" value="1"/>
</dbReference>
<dbReference type="EMBL" id="BAAALD010000010">
    <property type="protein sequence ID" value="GAA1075763.1"/>
    <property type="molecule type" value="Genomic_DNA"/>
</dbReference>
<accession>A0ABN1TD47</accession>
<sequence>MRIRILWPAGQATAELRSTPTTEKLWAVLPIDSTARTWGEEVYFDAGVSLPREPDAAQVVDPGTVAFWMDGDSLALPFGPTPISRDGECRLASPCNLLGALDGDPGVLRTVRDGDAIRVERA</sequence>
<dbReference type="InterPro" id="IPR025658">
    <property type="entry name" value="Cyclophilin_TM1367"/>
</dbReference>
<proteinExistence type="predicted"/>
<evidence type="ECO:0000313" key="3">
    <source>
        <dbReference type="Proteomes" id="UP001499987"/>
    </source>
</evidence>
<dbReference type="InterPro" id="IPR029000">
    <property type="entry name" value="Cyclophilin-like_dom_sf"/>
</dbReference>
<keyword evidence="3" id="KW-1185">Reference proteome</keyword>
<comment type="caution">
    <text evidence="2">The sequence shown here is derived from an EMBL/GenBank/DDBJ whole genome shotgun (WGS) entry which is preliminary data.</text>
</comment>
<dbReference type="Gene3D" id="2.40.100.20">
    <property type="match status" value="1"/>
</dbReference>
<protein>
    <submittedName>
        <fullName evidence="2">Cyclophilin-like fold protein</fullName>
    </submittedName>
</protein>
<gene>
    <name evidence="2" type="ORF">GCM10009663_16200</name>
</gene>
<dbReference type="SUPFAM" id="SSF50891">
    <property type="entry name" value="Cyclophilin-like"/>
    <property type="match status" value="1"/>
</dbReference>
<feature type="domain" description="Cyclophilin TM1367-like" evidence="1">
    <location>
        <begin position="1"/>
        <end position="120"/>
    </location>
</feature>
<name>A0ABN1TD47_9ACTN</name>
<reference evidence="2 3" key="1">
    <citation type="journal article" date="2019" name="Int. J. Syst. Evol. Microbiol.">
        <title>The Global Catalogue of Microorganisms (GCM) 10K type strain sequencing project: providing services to taxonomists for standard genome sequencing and annotation.</title>
        <authorList>
            <consortium name="The Broad Institute Genomics Platform"/>
            <consortium name="The Broad Institute Genome Sequencing Center for Infectious Disease"/>
            <person name="Wu L."/>
            <person name="Ma J."/>
        </authorList>
    </citation>
    <scope>NUCLEOTIDE SEQUENCE [LARGE SCALE GENOMIC DNA]</scope>
    <source>
        <strain evidence="2 3">JCM 13002</strain>
    </source>
</reference>
<evidence type="ECO:0000313" key="2">
    <source>
        <dbReference type="EMBL" id="GAA1075763.1"/>
    </source>
</evidence>
<organism evidence="2 3">
    <name type="scientific">Kitasatospora arboriphila</name>
    <dbReference type="NCBI Taxonomy" id="258052"/>
    <lineage>
        <taxon>Bacteria</taxon>
        <taxon>Bacillati</taxon>
        <taxon>Actinomycetota</taxon>
        <taxon>Actinomycetes</taxon>
        <taxon>Kitasatosporales</taxon>
        <taxon>Streptomycetaceae</taxon>
        <taxon>Kitasatospora</taxon>
    </lineage>
</organism>
<dbReference type="RefSeq" id="WP_344622806.1">
    <property type="nucleotide sequence ID" value="NZ_BAAALD010000010.1"/>
</dbReference>